<gene>
    <name evidence="2" type="ORF">LCR_04980</name>
</gene>
<feature type="transmembrane region" description="Helical" evidence="1">
    <location>
        <begin position="42"/>
        <end position="63"/>
    </location>
</feature>
<evidence type="ECO:0000313" key="2">
    <source>
        <dbReference type="EMBL" id="KXU78496.1"/>
    </source>
</evidence>
<accession>A0A175VCT3</accession>
<keyword evidence="1" id="KW-1133">Transmembrane helix</keyword>
<dbReference type="EMBL" id="JMGO02000018">
    <property type="protein sequence ID" value="KXU78496.1"/>
    <property type="molecule type" value="Genomic_DNA"/>
</dbReference>
<evidence type="ECO:0000256" key="1">
    <source>
        <dbReference type="SAM" id="Phobius"/>
    </source>
</evidence>
<keyword evidence="1" id="KW-0472">Membrane</keyword>
<evidence type="ECO:0000313" key="3">
    <source>
        <dbReference type="Proteomes" id="UP000078435"/>
    </source>
</evidence>
<dbReference type="AlphaFoldDB" id="A0A175VCT3"/>
<keyword evidence="1" id="KW-0812">Transmembrane</keyword>
<organism evidence="2 3">
    <name type="scientific">Aeromonas enteropelogenes</name>
    <name type="common">Aeromonas trota</name>
    <dbReference type="NCBI Taxonomy" id="29489"/>
    <lineage>
        <taxon>Bacteria</taxon>
        <taxon>Pseudomonadati</taxon>
        <taxon>Pseudomonadota</taxon>
        <taxon>Gammaproteobacteria</taxon>
        <taxon>Aeromonadales</taxon>
        <taxon>Aeromonadaceae</taxon>
        <taxon>Aeromonas</taxon>
    </lineage>
</organism>
<protein>
    <submittedName>
        <fullName evidence="2">Uncharacterized protein</fullName>
    </submittedName>
</protein>
<comment type="caution">
    <text evidence="2">The sequence shown here is derived from an EMBL/GenBank/DDBJ whole genome shotgun (WGS) entry which is preliminary data.</text>
</comment>
<dbReference type="Proteomes" id="UP000078435">
    <property type="component" value="Unassembled WGS sequence"/>
</dbReference>
<reference evidence="2 3" key="1">
    <citation type="submission" date="2016-02" db="EMBL/GenBank/DDBJ databases">
        <title>Draft genome sequence of Aeromonas trota strain 1999lcr isolated from cerebrospinal fluid (CSF).</title>
        <authorList>
            <person name="Dallagassa C.B."/>
            <person name="Prediger K.C."/>
            <person name="Weiss V.A."/>
            <person name="Assis F.E."/>
            <person name="Baura V."/>
            <person name="Cruz L.M."/>
            <person name="Souza E.M."/>
            <person name="Pedrosa F.O."/>
            <person name="Fadel-Picheth C.M."/>
        </authorList>
    </citation>
    <scope>NUCLEOTIDE SEQUENCE [LARGE SCALE GENOMIC DNA]</scope>
    <source>
        <strain evidence="2 3">1999lcr</strain>
    </source>
</reference>
<name>A0A175VCT3_AEREN</name>
<sequence>MLIKQIDRLLYQGSLTVFKMNAQFMQTCGVAIADPALQTGMVFLFALHMLALALCIIEGRIFFRFLTHKC</sequence>
<proteinExistence type="predicted"/>